<dbReference type="InterPro" id="IPR001005">
    <property type="entry name" value="SANT/Myb"/>
</dbReference>
<keyword evidence="5" id="KW-0804">Transcription</keyword>
<proteinExistence type="predicted"/>
<protein>
    <submittedName>
        <fullName evidence="10">Uncharacterized protein</fullName>
    </submittedName>
</protein>
<evidence type="ECO:0000259" key="8">
    <source>
        <dbReference type="PROSITE" id="PS50090"/>
    </source>
</evidence>
<evidence type="ECO:0000313" key="10">
    <source>
        <dbReference type="EMBL" id="KAJ8449365.1"/>
    </source>
</evidence>
<feature type="compositionally biased region" description="Low complexity" evidence="7">
    <location>
        <begin position="188"/>
        <end position="207"/>
    </location>
</feature>
<dbReference type="PROSITE" id="PS50090">
    <property type="entry name" value="MYB_LIKE"/>
    <property type="match status" value="2"/>
</dbReference>
<feature type="domain" description="HTH myb-type" evidence="9">
    <location>
        <begin position="9"/>
        <end position="61"/>
    </location>
</feature>
<keyword evidence="11" id="KW-1185">Reference proteome</keyword>
<dbReference type="CDD" id="cd00167">
    <property type="entry name" value="SANT"/>
    <property type="match status" value="2"/>
</dbReference>
<feature type="compositionally biased region" description="Basic and acidic residues" evidence="7">
    <location>
        <begin position="125"/>
        <end position="134"/>
    </location>
</feature>
<dbReference type="InterPro" id="IPR017930">
    <property type="entry name" value="Myb_dom"/>
</dbReference>
<comment type="caution">
    <text evidence="10">The sequence shown here is derived from an EMBL/GenBank/DDBJ whole genome shotgun (WGS) entry which is preliminary data.</text>
</comment>
<organism evidence="10 11">
    <name type="scientific">Carnegiea gigantea</name>
    <dbReference type="NCBI Taxonomy" id="171969"/>
    <lineage>
        <taxon>Eukaryota</taxon>
        <taxon>Viridiplantae</taxon>
        <taxon>Streptophyta</taxon>
        <taxon>Embryophyta</taxon>
        <taxon>Tracheophyta</taxon>
        <taxon>Spermatophyta</taxon>
        <taxon>Magnoliopsida</taxon>
        <taxon>eudicotyledons</taxon>
        <taxon>Gunneridae</taxon>
        <taxon>Pentapetalae</taxon>
        <taxon>Caryophyllales</taxon>
        <taxon>Cactineae</taxon>
        <taxon>Cactaceae</taxon>
        <taxon>Cactoideae</taxon>
        <taxon>Echinocereeae</taxon>
        <taxon>Carnegiea</taxon>
    </lineage>
</organism>
<evidence type="ECO:0000313" key="11">
    <source>
        <dbReference type="Proteomes" id="UP001153076"/>
    </source>
</evidence>
<dbReference type="PROSITE" id="PS51294">
    <property type="entry name" value="HTH_MYB"/>
    <property type="match status" value="2"/>
</dbReference>
<reference evidence="10" key="1">
    <citation type="submission" date="2022-04" db="EMBL/GenBank/DDBJ databases">
        <title>Carnegiea gigantea Genome sequencing and assembly v2.</title>
        <authorList>
            <person name="Copetti D."/>
            <person name="Sanderson M.J."/>
            <person name="Burquez A."/>
            <person name="Wojciechowski M.F."/>
        </authorList>
    </citation>
    <scope>NUCLEOTIDE SEQUENCE</scope>
    <source>
        <strain evidence="10">SGP5-SGP5p</strain>
        <tissue evidence="10">Aerial part</tissue>
    </source>
</reference>
<dbReference type="EMBL" id="JAKOGI010000022">
    <property type="protein sequence ID" value="KAJ8449365.1"/>
    <property type="molecule type" value="Genomic_DNA"/>
</dbReference>
<keyword evidence="6" id="KW-0539">Nucleus</keyword>
<dbReference type="SUPFAM" id="SSF46689">
    <property type="entry name" value="Homeodomain-like"/>
    <property type="match status" value="1"/>
</dbReference>
<keyword evidence="3" id="KW-0805">Transcription regulation</keyword>
<dbReference type="FunFam" id="1.10.10.60:FF:000069">
    <property type="entry name" value="MYB transcription factor"/>
    <property type="match status" value="1"/>
</dbReference>
<evidence type="ECO:0000256" key="2">
    <source>
        <dbReference type="ARBA" id="ARBA00022737"/>
    </source>
</evidence>
<dbReference type="AlphaFoldDB" id="A0A9Q1KUL5"/>
<dbReference type="GO" id="GO:0005634">
    <property type="term" value="C:nucleus"/>
    <property type="evidence" value="ECO:0007669"/>
    <property type="project" value="UniProtKB-SubCell"/>
</dbReference>
<feature type="domain" description="HTH myb-type" evidence="9">
    <location>
        <begin position="62"/>
        <end position="116"/>
    </location>
</feature>
<feature type="domain" description="Myb-like" evidence="8">
    <location>
        <begin position="9"/>
        <end position="61"/>
    </location>
</feature>
<sequence length="302" mass="33782">MGRQPCCDKLGVKKGPWTAEEDKKLINFILTNGQCCWRAVPKLAGLKRCGKSCRLRWTNYLRPDLKRGLLTNEEEQLVIDLHARLGNRWSKIAARLPGRTDNEIKNHWNTHIKKKLIKMGIDPVTHEPLNKESPDNPNPQNQISSSSSNNNNNNSDISTAESLNNQAQSSSLDTNTTVNNSTIFEDNSGNSSFMMEISSSSGSDDQSNASLIETISIDDELLSCLWDGDNDDFPWKNLPSSYANEQGFESNTGISNLPSWEDDSSWLLDCQDFGIQDFGLDCFNDIEIMNTLDVLDMGSNQL</sequence>
<dbReference type="GO" id="GO:0000976">
    <property type="term" value="F:transcription cis-regulatory region binding"/>
    <property type="evidence" value="ECO:0007669"/>
    <property type="project" value="UniProtKB-ARBA"/>
</dbReference>
<dbReference type="SMART" id="SM00717">
    <property type="entry name" value="SANT"/>
    <property type="match status" value="2"/>
</dbReference>
<dbReference type="FunFam" id="1.10.10.60:FF:000303">
    <property type="entry name" value="MYB transcription factor"/>
    <property type="match status" value="1"/>
</dbReference>
<feature type="compositionally biased region" description="Low complexity" evidence="7">
    <location>
        <begin position="138"/>
        <end position="158"/>
    </location>
</feature>
<dbReference type="OrthoDB" id="2143914at2759"/>
<evidence type="ECO:0000256" key="5">
    <source>
        <dbReference type="ARBA" id="ARBA00023163"/>
    </source>
</evidence>
<keyword evidence="2" id="KW-0677">Repeat</keyword>
<gene>
    <name evidence="10" type="ORF">Cgig2_002497</name>
</gene>
<evidence type="ECO:0000256" key="6">
    <source>
        <dbReference type="ARBA" id="ARBA00023242"/>
    </source>
</evidence>
<dbReference type="Proteomes" id="UP001153076">
    <property type="component" value="Unassembled WGS sequence"/>
</dbReference>
<evidence type="ECO:0000256" key="7">
    <source>
        <dbReference type="SAM" id="MobiDB-lite"/>
    </source>
</evidence>
<dbReference type="Gene3D" id="1.10.10.60">
    <property type="entry name" value="Homeodomain-like"/>
    <property type="match status" value="2"/>
</dbReference>
<feature type="domain" description="Myb-like" evidence="8">
    <location>
        <begin position="62"/>
        <end position="112"/>
    </location>
</feature>
<name>A0A9Q1KUL5_9CARY</name>
<dbReference type="GO" id="GO:0006355">
    <property type="term" value="P:regulation of DNA-templated transcription"/>
    <property type="evidence" value="ECO:0007669"/>
    <property type="project" value="UniProtKB-ARBA"/>
</dbReference>
<dbReference type="GO" id="GO:0046394">
    <property type="term" value="P:carboxylic acid biosynthetic process"/>
    <property type="evidence" value="ECO:0007669"/>
    <property type="project" value="UniProtKB-ARBA"/>
</dbReference>
<evidence type="ECO:0000259" key="9">
    <source>
        <dbReference type="PROSITE" id="PS51294"/>
    </source>
</evidence>
<feature type="region of interest" description="Disordered" evidence="7">
    <location>
        <begin position="125"/>
        <end position="207"/>
    </location>
</feature>
<evidence type="ECO:0000256" key="3">
    <source>
        <dbReference type="ARBA" id="ARBA00023015"/>
    </source>
</evidence>
<dbReference type="InterPro" id="IPR009057">
    <property type="entry name" value="Homeodomain-like_sf"/>
</dbReference>
<accession>A0A9Q1KUL5</accession>
<feature type="compositionally biased region" description="Polar residues" evidence="7">
    <location>
        <begin position="159"/>
        <end position="187"/>
    </location>
</feature>
<dbReference type="PANTHER" id="PTHR47994">
    <property type="entry name" value="F14D16.11-RELATED"/>
    <property type="match status" value="1"/>
</dbReference>
<dbReference type="PANTHER" id="PTHR47994:SF5">
    <property type="entry name" value="F14D16.11-RELATED"/>
    <property type="match status" value="1"/>
</dbReference>
<dbReference type="InterPro" id="IPR015495">
    <property type="entry name" value="Myb_TF_plants"/>
</dbReference>
<dbReference type="Pfam" id="PF00249">
    <property type="entry name" value="Myb_DNA-binding"/>
    <property type="match status" value="2"/>
</dbReference>
<keyword evidence="4" id="KW-0238">DNA-binding</keyword>
<comment type="subcellular location">
    <subcellularLocation>
        <location evidence="1">Nucleus</location>
    </subcellularLocation>
</comment>
<evidence type="ECO:0000256" key="1">
    <source>
        <dbReference type="ARBA" id="ARBA00004123"/>
    </source>
</evidence>
<evidence type="ECO:0000256" key="4">
    <source>
        <dbReference type="ARBA" id="ARBA00023125"/>
    </source>
</evidence>